<keyword evidence="2" id="KW-0805">Transcription regulation</keyword>
<dbReference type="EMBL" id="JBHTCH010000031">
    <property type="protein sequence ID" value="MFC7363533.1"/>
    <property type="molecule type" value="Genomic_DNA"/>
</dbReference>
<feature type="domain" description="HTH lysR-type" evidence="5">
    <location>
        <begin position="9"/>
        <end position="66"/>
    </location>
</feature>
<protein>
    <submittedName>
        <fullName evidence="6">LysR family transcriptional regulator</fullName>
    </submittedName>
</protein>
<dbReference type="SUPFAM" id="SSF46785">
    <property type="entry name" value="Winged helix' DNA-binding domain"/>
    <property type="match status" value="1"/>
</dbReference>
<comment type="caution">
    <text evidence="6">The sequence shown here is derived from an EMBL/GenBank/DDBJ whole genome shotgun (WGS) entry which is preliminary data.</text>
</comment>
<gene>
    <name evidence="6" type="ORF">ACFQO6_24900</name>
</gene>
<evidence type="ECO:0000313" key="7">
    <source>
        <dbReference type="Proteomes" id="UP001596524"/>
    </source>
</evidence>
<dbReference type="Proteomes" id="UP001596524">
    <property type="component" value="Unassembled WGS sequence"/>
</dbReference>
<dbReference type="Gene3D" id="1.10.10.10">
    <property type="entry name" value="Winged helix-like DNA-binding domain superfamily/Winged helix DNA-binding domain"/>
    <property type="match status" value="1"/>
</dbReference>
<dbReference type="PROSITE" id="PS50931">
    <property type="entry name" value="HTH_LYSR"/>
    <property type="match status" value="1"/>
</dbReference>
<dbReference type="Gene3D" id="3.40.190.10">
    <property type="entry name" value="Periplasmic binding protein-like II"/>
    <property type="match status" value="2"/>
</dbReference>
<keyword evidence="3" id="KW-0238">DNA-binding</keyword>
<dbReference type="InterPro" id="IPR005119">
    <property type="entry name" value="LysR_subst-bd"/>
</dbReference>
<dbReference type="InterPro" id="IPR037402">
    <property type="entry name" value="YidZ_PBP2"/>
</dbReference>
<dbReference type="PANTHER" id="PTHR30118">
    <property type="entry name" value="HTH-TYPE TRANSCRIPTIONAL REGULATOR LEUO-RELATED"/>
    <property type="match status" value="1"/>
</dbReference>
<sequence length="312" mass="34849">MTGPTLRNLDLNLLPTLDALLRERNVTRAAERLGLSQPAVSAALGRLRRHFGDELLHRTGNQYELTPLAQQLRAPIELALAGVHRVFDASPLFEPATSERTFRLMMSDYATAVLGERLVRRLADVAPHVRLVLRQTDPEFVDNAAENLRSVDGVVLPHGFLTDIPFTDLFEDTWVCVVSPDNDRVGEELTMEDLAGLPWVVMWDLPTAFAPAARQLSMLGVEPRVEITADSFLALPFLVAGTQRIAVLQARLAHRLAATAGVRLLPCPWDVVPVKEGFWWHPSHRRDPAHEWLRGTLQELGRELAEEPEQAL</sequence>
<dbReference type="Pfam" id="PF03466">
    <property type="entry name" value="LysR_substrate"/>
    <property type="match status" value="1"/>
</dbReference>
<dbReference type="Pfam" id="PF00126">
    <property type="entry name" value="HTH_1"/>
    <property type="match status" value="1"/>
</dbReference>
<accession>A0ABW2NB17</accession>
<dbReference type="PRINTS" id="PR00039">
    <property type="entry name" value="HTHLYSR"/>
</dbReference>
<evidence type="ECO:0000256" key="4">
    <source>
        <dbReference type="ARBA" id="ARBA00023163"/>
    </source>
</evidence>
<organism evidence="6 7">
    <name type="scientific">Nocardioides astragali</name>
    <dbReference type="NCBI Taxonomy" id="1776736"/>
    <lineage>
        <taxon>Bacteria</taxon>
        <taxon>Bacillati</taxon>
        <taxon>Actinomycetota</taxon>
        <taxon>Actinomycetes</taxon>
        <taxon>Propionibacteriales</taxon>
        <taxon>Nocardioidaceae</taxon>
        <taxon>Nocardioides</taxon>
    </lineage>
</organism>
<reference evidence="7" key="1">
    <citation type="journal article" date="2019" name="Int. J. Syst. Evol. Microbiol.">
        <title>The Global Catalogue of Microorganisms (GCM) 10K type strain sequencing project: providing services to taxonomists for standard genome sequencing and annotation.</title>
        <authorList>
            <consortium name="The Broad Institute Genomics Platform"/>
            <consortium name="The Broad Institute Genome Sequencing Center for Infectious Disease"/>
            <person name="Wu L."/>
            <person name="Ma J."/>
        </authorList>
    </citation>
    <scope>NUCLEOTIDE SEQUENCE [LARGE SCALE GENOMIC DNA]</scope>
    <source>
        <strain evidence="7">FCH27</strain>
    </source>
</reference>
<evidence type="ECO:0000256" key="2">
    <source>
        <dbReference type="ARBA" id="ARBA00023015"/>
    </source>
</evidence>
<evidence type="ECO:0000259" key="5">
    <source>
        <dbReference type="PROSITE" id="PS50931"/>
    </source>
</evidence>
<dbReference type="InterPro" id="IPR036390">
    <property type="entry name" value="WH_DNA-bd_sf"/>
</dbReference>
<dbReference type="PANTHER" id="PTHR30118:SF15">
    <property type="entry name" value="TRANSCRIPTIONAL REGULATORY PROTEIN"/>
    <property type="match status" value="1"/>
</dbReference>
<comment type="similarity">
    <text evidence="1">Belongs to the LysR transcriptional regulatory family.</text>
</comment>
<evidence type="ECO:0000313" key="6">
    <source>
        <dbReference type="EMBL" id="MFC7363533.1"/>
    </source>
</evidence>
<evidence type="ECO:0000256" key="1">
    <source>
        <dbReference type="ARBA" id="ARBA00009437"/>
    </source>
</evidence>
<dbReference type="CDD" id="cd08417">
    <property type="entry name" value="PBP2_Nitroaromatics_like"/>
    <property type="match status" value="1"/>
</dbReference>
<evidence type="ECO:0000256" key="3">
    <source>
        <dbReference type="ARBA" id="ARBA00023125"/>
    </source>
</evidence>
<keyword evidence="7" id="KW-1185">Reference proteome</keyword>
<proteinExistence type="inferred from homology"/>
<dbReference type="InterPro" id="IPR036388">
    <property type="entry name" value="WH-like_DNA-bd_sf"/>
</dbReference>
<dbReference type="SUPFAM" id="SSF53850">
    <property type="entry name" value="Periplasmic binding protein-like II"/>
    <property type="match status" value="1"/>
</dbReference>
<keyword evidence="4" id="KW-0804">Transcription</keyword>
<dbReference type="InterPro" id="IPR050389">
    <property type="entry name" value="LysR-type_TF"/>
</dbReference>
<name>A0ABW2NB17_9ACTN</name>
<dbReference type="InterPro" id="IPR000847">
    <property type="entry name" value="LysR_HTH_N"/>
</dbReference>
<dbReference type="RefSeq" id="WP_255893148.1">
    <property type="nucleotide sequence ID" value="NZ_JAFMZM010000009.1"/>
</dbReference>